<sequence>MEQMRDYFGEPIFVGDKVLRPMHSELQVETVAKLTPRAIHFERKDQWSIKRGLGPLRVSINHWWSTDKNLIKLKNDDND</sequence>
<name>X0SBQ9_9ZZZZ</name>
<reference evidence="1" key="1">
    <citation type="journal article" date="2014" name="Front. Microbiol.">
        <title>High frequency of phylogenetically diverse reductive dehalogenase-homologous genes in deep subseafloor sedimentary metagenomes.</title>
        <authorList>
            <person name="Kawai M."/>
            <person name="Futagami T."/>
            <person name="Toyoda A."/>
            <person name="Takaki Y."/>
            <person name="Nishi S."/>
            <person name="Hori S."/>
            <person name="Arai W."/>
            <person name="Tsubouchi T."/>
            <person name="Morono Y."/>
            <person name="Uchiyama I."/>
            <person name="Ito T."/>
            <person name="Fujiyama A."/>
            <person name="Inagaki F."/>
            <person name="Takami H."/>
        </authorList>
    </citation>
    <scope>NUCLEOTIDE SEQUENCE</scope>
    <source>
        <strain evidence="1">Expedition CK06-06</strain>
    </source>
</reference>
<dbReference type="EMBL" id="BARS01000513">
    <property type="protein sequence ID" value="GAF78463.1"/>
    <property type="molecule type" value="Genomic_DNA"/>
</dbReference>
<comment type="caution">
    <text evidence="1">The sequence shown here is derived from an EMBL/GenBank/DDBJ whole genome shotgun (WGS) entry which is preliminary data.</text>
</comment>
<protein>
    <submittedName>
        <fullName evidence="1">Uncharacterized protein</fullName>
    </submittedName>
</protein>
<proteinExistence type="predicted"/>
<evidence type="ECO:0000313" key="1">
    <source>
        <dbReference type="EMBL" id="GAF78463.1"/>
    </source>
</evidence>
<dbReference type="AlphaFoldDB" id="X0SBQ9"/>
<gene>
    <name evidence="1" type="ORF">S01H1_01220</name>
</gene>
<accession>X0SBQ9</accession>
<organism evidence="1">
    <name type="scientific">marine sediment metagenome</name>
    <dbReference type="NCBI Taxonomy" id="412755"/>
    <lineage>
        <taxon>unclassified sequences</taxon>
        <taxon>metagenomes</taxon>
        <taxon>ecological metagenomes</taxon>
    </lineage>
</organism>